<protein>
    <submittedName>
        <fullName evidence="1">Uncharacterized protein</fullName>
    </submittedName>
</protein>
<comment type="caution">
    <text evidence="1">The sequence shown here is derived from an EMBL/GenBank/DDBJ whole genome shotgun (WGS) entry which is preliminary data.</text>
</comment>
<evidence type="ECO:0000313" key="2">
    <source>
        <dbReference type="Proteomes" id="UP000622533"/>
    </source>
</evidence>
<dbReference type="AlphaFoldDB" id="A0A8J6ZX93"/>
<name>A0A8J6ZX93_DESMC</name>
<proteinExistence type="predicted"/>
<gene>
    <name evidence="1" type="ORF">IQ276_33910</name>
</gene>
<dbReference type="Proteomes" id="UP000622533">
    <property type="component" value="Unassembled WGS sequence"/>
</dbReference>
<keyword evidence="2" id="KW-1185">Reference proteome</keyword>
<evidence type="ECO:0000313" key="1">
    <source>
        <dbReference type="EMBL" id="MBE9027234.1"/>
    </source>
</evidence>
<reference evidence="1" key="1">
    <citation type="submission" date="2020-10" db="EMBL/GenBank/DDBJ databases">
        <authorList>
            <person name="Castelo-Branco R."/>
            <person name="Eusebio N."/>
            <person name="Adriana R."/>
            <person name="Vieira A."/>
            <person name="Brugerolle De Fraissinette N."/>
            <person name="Rezende De Castro R."/>
            <person name="Schneider M.P."/>
            <person name="Vasconcelos V."/>
            <person name="Leao P.N."/>
        </authorList>
    </citation>
    <scope>NUCLEOTIDE SEQUENCE</scope>
    <source>
        <strain evidence="1">LEGE 12446</strain>
    </source>
</reference>
<accession>A0A8J6ZX93</accession>
<dbReference type="RefSeq" id="WP_190879975.1">
    <property type="nucleotide sequence ID" value="NZ_JADEXS020000001.1"/>
</dbReference>
<organism evidence="1 2">
    <name type="scientific">Desmonostoc muscorum LEGE 12446</name>
    <dbReference type="NCBI Taxonomy" id="1828758"/>
    <lineage>
        <taxon>Bacteria</taxon>
        <taxon>Bacillati</taxon>
        <taxon>Cyanobacteriota</taxon>
        <taxon>Cyanophyceae</taxon>
        <taxon>Nostocales</taxon>
        <taxon>Nostocaceae</taxon>
        <taxon>Desmonostoc</taxon>
    </lineage>
</organism>
<sequence length="51" mass="5786">MKKAVNNAEYAGHLSDRIAGIRDYQEINYPILWGGQHERPVHRAGETPTPQ</sequence>
<dbReference type="EMBL" id="JADEXS010000823">
    <property type="protein sequence ID" value="MBE9027234.1"/>
    <property type="molecule type" value="Genomic_DNA"/>
</dbReference>